<dbReference type="PANTHER" id="PTHR43451">
    <property type="entry name" value="ACETYLTRANSFERASE (GNAT) FAMILY PROTEIN"/>
    <property type="match status" value="1"/>
</dbReference>
<dbReference type="Pfam" id="PF13673">
    <property type="entry name" value="Acetyltransf_10"/>
    <property type="match status" value="1"/>
</dbReference>
<evidence type="ECO:0000313" key="2">
    <source>
        <dbReference type="EMBL" id="MBL4914083.1"/>
    </source>
</evidence>
<dbReference type="InterPro" id="IPR052564">
    <property type="entry name" value="N-acetyltrans/Recomb-assoc"/>
</dbReference>
<name>A0ABS1SZX2_9GAMM</name>
<protein>
    <submittedName>
        <fullName evidence="2">GNAT family N-acetyltransferase</fullName>
    </submittedName>
</protein>
<sequence>MERKCFIVRPFTCGDVEQVAKVFHLSINQGASSHYSEAERAVWSPNLRSNEYWLTRLSGTKTWVAECDLCVVGFINLKSDDLITDDLIAGDLKKRGRQIAEVDCLFTLPDYIGIGVASELYRTLEKHARALRLTSLTVEASYLAKPFFEKFEFQVKRKNSHPRDGQKLVNFSMFKELI</sequence>
<dbReference type="InterPro" id="IPR016181">
    <property type="entry name" value="Acyl_CoA_acyltransferase"/>
</dbReference>
<accession>A0ABS1SZX2</accession>
<evidence type="ECO:0000313" key="3">
    <source>
        <dbReference type="Proteomes" id="UP000604898"/>
    </source>
</evidence>
<dbReference type="PROSITE" id="PS51186">
    <property type="entry name" value="GNAT"/>
    <property type="match status" value="1"/>
</dbReference>
<dbReference type="SUPFAM" id="SSF55729">
    <property type="entry name" value="Acyl-CoA N-acyltransferases (Nat)"/>
    <property type="match status" value="1"/>
</dbReference>
<proteinExistence type="predicted"/>
<dbReference type="CDD" id="cd04301">
    <property type="entry name" value="NAT_SF"/>
    <property type="match status" value="1"/>
</dbReference>
<feature type="domain" description="N-acetyltransferase" evidence="1">
    <location>
        <begin position="6"/>
        <end position="178"/>
    </location>
</feature>
<dbReference type="Proteomes" id="UP000604898">
    <property type="component" value="Unassembled WGS sequence"/>
</dbReference>
<evidence type="ECO:0000259" key="1">
    <source>
        <dbReference type="PROSITE" id="PS51186"/>
    </source>
</evidence>
<organism evidence="2 3">
    <name type="scientific">Shewanella schlegeliana</name>
    <dbReference type="NCBI Taxonomy" id="190308"/>
    <lineage>
        <taxon>Bacteria</taxon>
        <taxon>Pseudomonadati</taxon>
        <taxon>Pseudomonadota</taxon>
        <taxon>Gammaproteobacteria</taxon>
        <taxon>Alteromonadales</taxon>
        <taxon>Shewanellaceae</taxon>
        <taxon>Shewanella</taxon>
    </lineage>
</organism>
<dbReference type="Gene3D" id="3.40.630.30">
    <property type="match status" value="1"/>
</dbReference>
<dbReference type="EMBL" id="JAESVD010000007">
    <property type="protein sequence ID" value="MBL4914083.1"/>
    <property type="molecule type" value="Genomic_DNA"/>
</dbReference>
<dbReference type="InterPro" id="IPR000182">
    <property type="entry name" value="GNAT_dom"/>
</dbReference>
<reference evidence="2 3" key="1">
    <citation type="submission" date="2021-01" db="EMBL/GenBank/DDBJ databases">
        <title>Genome sequence of Shewanella schlegeliana JCM 11561.</title>
        <authorList>
            <person name="Zhang H."/>
            <person name="Li C."/>
        </authorList>
    </citation>
    <scope>NUCLEOTIDE SEQUENCE [LARGE SCALE GENOMIC DNA]</scope>
    <source>
        <strain evidence="2 3">JCM 11561</strain>
    </source>
</reference>
<dbReference type="RefSeq" id="WP_202722344.1">
    <property type="nucleotide sequence ID" value="NZ_BPEX01000024.1"/>
</dbReference>
<comment type="caution">
    <text evidence="2">The sequence shown here is derived from an EMBL/GenBank/DDBJ whole genome shotgun (WGS) entry which is preliminary data.</text>
</comment>
<gene>
    <name evidence="2" type="ORF">JMA39_13245</name>
</gene>
<keyword evidence="3" id="KW-1185">Reference proteome</keyword>
<dbReference type="PANTHER" id="PTHR43451:SF1">
    <property type="entry name" value="ACETYLTRANSFERASE"/>
    <property type="match status" value="1"/>
</dbReference>